<dbReference type="Pfam" id="PF13472">
    <property type="entry name" value="Lipase_GDSL_2"/>
    <property type="match status" value="1"/>
</dbReference>
<dbReference type="Proteomes" id="UP001139488">
    <property type="component" value="Unassembled WGS sequence"/>
</dbReference>
<dbReference type="PROSITE" id="PS01098">
    <property type="entry name" value="LIPASE_GDSL_SER"/>
    <property type="match status" value="1"/>
</dbReference>
<dbReference type="EMBL" id="JAJNNZ010000006">
    <property type="protein sequence ID" value="MCJ2377143.1"/>
    <property type="molecule type" value="Genomic_DNA"/>
</dbReference>
<sequence length="201" mass="22433">MIRKISFVLFLILSFAVHSKTLLVLGDSLSAGYNMSIEQSWPSLLPNVISQEHNQTIEVINGSVSGDTTGNGLAKLPALIEQHTPDYVLVELGANDGLRGFKPNLVKDNLNEIISLSQSSGAKVFLMQIRIPPNYGKRYTQLFENIYPDLAHSNQVTLVPFFLEHVIQRADWMMDDGLHPKAQAQPWIAEFVANQLQPHLD</sequence>
<dbReference type="SUPFAM" id="SSF52266">
    <property type="entry name" value="SGNH hydrolase"/>
    <property type="match status" value="1"/>
</dbReference>
<dbReference type="InterPro" id="IPR013830">
    <property type="entry name" value="SGNH_hydro"/>
</dbReference>
<proteinExistence type="predicted"/>
<accession>A0A9X2AZ39</accession>
<dbReference type="RefSeq" id="WP_244357081.1">
    <property type="nucleotide sequence ID" value="NZ_JAJNNZ010000006.1"/>
</dbReference>
<dbReference type="GO" id="GO:0006629">
    <property type="term" value="P:lipid metabolic process"/>
    <property type="evidence" value="ECO:0007669"/>
    <property type="project" value="InterPro"/>
</dbReference>
<dbReference type="InterPro" id="IPR008265">
    <property type="entry name" value="Lipase_GDSL_AS"/>
</dbReference>
<name>A0A9X2AZ39_9VIBR</name>
<feature type="domain" description="SGNH hydrolase-type esterase" evidence="1">
    <location>
        <begin position="24"/>
        <end position="183"/>
    </location>
</feature>
<dbReference type="CDD" id="cd01822">
    <property type="entry name" value="Lysophospholipase_L1_like"/>
    <property type="match status" value="1"/>
</dbReference>
<dbReference type="InterPro" id="IPR036514">
    <property type="entry name" value="SGNH_hydro_sf"/>
</dbReference>
<protein>
    <submittedName>
        <fullName evidence="2">Arylesterase</fullName>
    </submittedName>
</protein>
<dbReference type="PANTHER" id="PTHR30383:SF24">
    <property type="entry name" value="THIOESTERASE 1_PROTEASE 1_LYSOPHOSPHOLIPASE L1"/>
    <property type="match status" value="1"/>
</dbReference>
<reference evidence="2" key="1">
    <citation type="submission" date="2021-11" db="EMBL/GenBank/DDBJ databases">
        <title>Vibrio ZSDE26 sp. nov. and Vibrio ZSDZ34 sp. nov., isolated from coastal seawater in Qingdao.</title>
        <authorList>
            <person name="Zhang P."/>
        </authorList>
    </citation>
    <scope>NUCLEOTIDE SEQUENCE</scope>
    <source>
        <strain evidence="2">ZSDZ34</strain>
    </source>
</reference>
<dbReference type="PANTHER" id="PTHR30383">
    <property type="entry name" value="THIOESTERASE 1/PROTEASE 1/LYSOPHOSPHOLIPASE L1"/>
    <property type="match status" value="1"/>
</dbReference>
<dbReference type="InterPro" id="IPR051532">
    <property type="entry name" value="Ester_Hydrolysis_Enzymes"/>
</dbReference>
<evidence type="ECO:0000313" key="3">
    <source>
        <dbReference type="Proteomes" id="UP001139488"/>
    </source>
</evidence>
<keyword evidence="3" id="KW-1185">Reference proteome</keyword>
<evidence type="ECO:0000313" key="2">
    <source>
        <dbReference type="EMBL" id="MCJ2377143.1"/>
    </source>
</evidence>
<evidence type="ECO:0000259" key="1">
    <source>
        <dbReference type="Pfam" id="PF13472"/>
    </source>
</evidence>
<organism evidence="2 3">
    <name type="scientific">Vibrio gelatinilyticus</name>
    <dbReference type="NCBI Taxonomy" id="2893468"/>
    <lineage>
        <taxon>Bacteria</taxon>
        <taxon>Pseudomonadati</taxon>
        <taxon>Pseudomonadota</taxon>
        <taxon>Gammaproteobacteria</taxon>
        <taxon>Vibrionales</taxon>
        <taxon>Vibrionaceae</taxon>
        <taxon>Vibrio</taxon>
    </lineage>
</organism>
<dbReference type="AlphaFoldDB" id="A0A9X2AZ39"/>
<gene>
    <name evidence="2" type="ORF">LNL84_09915</name>
</gene>
<comment type="caution">
    <text evidence="2">The sequence shown here is derived from an EMBL/GenBank/DDBJ whole genome shotgun (WGS) entry which is preliminary data.</text>
</comment>
<dbReference type="Gene3D" id="3.40.50.1110">
    <property type="entry name" value="SGNH hydrolase"/>
    <property type="match status" value="1"/>
</dbReference>
<dbReference type="GO" id="GO:0004622">
    <property type="term" value="F:phosphatidylcholine lysophospholipase activity"/>
    <property type="evidence" value="ECO:0007669"/>
    <property type="project" value="TreeGrafter"/>
</dbReference>